<organism evidence="3 4">
    <name type="scientific">Sphagnurus paluster</name>
    <dbReference type="NCBI Taxonomy" id="117069"/>
    <lineage>
        <taxon>Eukaryota</taxon>
        <taxon>Fungi</taxon>
        <taxon>Dikarya</taxon>
        <taxon>Basidiomycota</taxon>
        <taxon>Agaricomycotina</taxon>
        <taxon>Agaricomycetes</taxon>
        <taxon>Agaricomycetidae</taxon>
        <taxon>Agaricales</taxon>
        <taxon>Tricholomatineae</taxon>
        <taxon>Lyophyllaceae</taxon>
        <taxon>Sphagnurus</taxon>
    </lineage>
</organism>
<dbReference type="AlphaFoldDB" id="A0A9P7K4U1"/>
<sequence length="488" mass="53370">MVNIICDDRQGDVQLLLDGGQWSNIPMERFYGGSAVSSSFAATEYGDTGRYARLAVMFQGIQISLFGTTPPARASQTIRVSIDGGAPYWATYGDAFPPSTLQWYQSPKLRDGAHTIEISQIAGASLDYIVIEAGSSTSLSGKRAIVDDNDPAINYWGPWTRRDGPFETGEKPQFATPHGNSTHQSWGRGASARFQFTGTAISVYGVADWSQLGTMEVVYTLDTRVYRHTHSVTTWTQEYRNGVLQRGNTVLFESPEQLAPGSHTLTIEVANTSPDMSFMLDYIVYTPVSNTFDSTPSKTGSSDGRNDGHATPTSESRNTGDSSRRDSTPIGAIVGATAGVIAIFAISLFLFLRRRRKAPCPDASSPPSYGESQERPSLLAVAPFMAELRTHDGSSTNNEKSPSNAFQRRALRHSARPRPMSLPMPLSKRMSTLGGDRTAMQRFQELVVELNREISDVGGEDSLRIVELRSRISELTKDQELAGDGVWL</sequence>
<feature type="region of interest" description="Disordered" evidence="1">
    <location>
        <begin position="391"/>
        <end position="412"/>
    </location>
</feature>
<feature type="compositionally biased region" description="Polar residues" evidence="1">
    <location>
        <begin position="393"/>
        <end position="406"/>
    </location>
</feature>
<dbReference type="Gene3D" id="2.60.120.260">
    <property type="entry name" value="Galactose-binding domain-like"/>
    <property type="match status" value="2"/>
</dbReference>
<name>A0A9P7K4U1_9AGAR</name>
<feature type="compositionally biased region" description="Polar residues" evidence="1">
    <location>
        <begin position="293"/>
        <end position="303"/>
    </location>
</feature>
<dbReference type="EMBL" id="JABCKI010005958">
    <property type="protein sequence ID" value="KAG5636240.1"/>
    <property type="molecule type" value="Genomic_DNA"/>
</dbReference>
<evidence type="ECO:0000313" key="3">
    <source>
        <dbReference type="EMBL" id="KAG5636240.1"/>
    </source>
</evidence>
<dbReference type="Proteomes" id="UP000717328">
    <property type="component" value="Unassembled WGS sequence"/>
</dbReference>
<gene>
    <name evidence="3" type="ORF">H0H81_008670</name>
</gene>
<evidence type="ECO:0000256" key="1">
    <source>
        <dbReference type="SAM" id="MobiDB-lite"/>
    </source>
</evidence>
<dbReference type="OrthoDB" id="2756615at2759"/>
<protein>
    <submittedName>
        <fullName evidence="3">Uncharacterized protein</fullName>
    </submittedName>
</protein>
<dbReference type="CDD" id="cd12087">
    <property type="entry name" value="TM_EGFR-like"/>
    <property type="match status" value="1"/>
</dbReference>
<reference evidence="3" key="1">
    <citation type="submission" date="2021-02" db="EMBL/GenBank/DDBJ databases">
        <authorList>
            <person name="Nieuwenhuis M."/>
            <person name="Van De Peppel L.J.J."/>
        </authorList>
    </citation>
    <scope>NUCLEOTIDE SEQUENCE</scope>
    <source>
        <strain evidence="3">D49</strain>
    </source>
</reference>
<accession>A0A9P7K4U1</accession>
<feature type="transmembrane region" description="Helical" evidence="2">
    <location>
        <begin position="330"/>
        <end position="352"/>
    </location>
</feature>
<proteinExistence type="predicted"/>
<feature type="region of interest" description="Disordered" evidence="1">
    <location>
        <begin position="167"/>
        <end position="186"/>
    </location>
</feature>
<keyword evidence="2" id="KW-1133">Transmembrane helix</keyword>
<feature type="region of interest" description="Disordered" evidence="1">
    <location>
        <begin position="293"/>
        <end position="327"/>
    </location>
</feature>
<evidence type="ECO:0000313" key="4">
    <source>
        <dbReference type="Proteomes" id="UP000717328"/>
    </source>
</evidence>
<comment type="caution">
    <text evidence="3">The sequence shown here is derived from an EMBL/GenBank/DDBJ whole genome shotgun (WGS) entry which is preliminary data.</text>
</comment>
<evidence type="ECO:0000256" key="2">
    <source>
        <dbReference type="SAM" id="Phobius"/>
    </source>
</evidence>
<reference evidence="3" key="2">
    <citation type="submission" date="2021-10" db="EMBL/GenBank/DDBJ databases">
        <title>Phylogenomics reveals ancestral predisposition of the termite-cultivated fungus Termitomyces towards a domesticated lifestyle.</title>
        <authorList>
            <person name="Auxier B."/>
            <person name="Grum-Grzhimaylo A."/>
            <person name="Cardenas M.E."/>
            <person name="Lodge J.D."/>
            <person name="Laessoe T."/>
            <person name="Pedersen O."/>
            <person name="Smith M.E."/>
            <person name="Kuyper T.W."/>
            <person name="Franco-Molano E.A."/>
            <person name="Baroni T.J."/>
            <person name="Aanen D.K."/>
        </authorList>
    </citation>
    <scope>NUCLEOTIDE SEQUENCE</scope>
    <source>
        <strain evidence="3">D49</strain>
    </source>
</reference>
<keyword evidence="2" id="KW-0472">Membrane</keyword>
<keyword evidence="4" id="KW-1185">Reference proteome</keyword>
<keyword evidence="2" id="KW-0812">Transmembrane</keyword>
<feature type="compositionally biased region" description="Polar residues" evidence="1">
    <location>
        <begin position="311"/>
        <end position="321"/>
    </location>
</feature>